<organism evidence="1 2">
    <name type="scientific">Malus domestica</name>
    <name type="common">Apple</name>
    <name type="synonym">Pyrus malus</name>
    <dbReference type="NCBI Taxonomy" id="3750"/>
    <lineage>
        <taxon>Eukaryota</taxon>
        <taxon>Viridiplantae</taxon>
        <taxon>Streptophyta</taxon>
        <taxon>Embryophyta</taxon>
        <taxon>Tracheophyta</taxon>
        <taxon>Spermatophyta</taxon>
        <taxon>Magnoliopsida</taxon>
        <taxon>eudicotyledons</taxon>
        <taxon>Gunneridae</taxon>
        <taxon>Pentapetalae</taxon>
        <taxon>rosids</taxon>
        <taxon>fabids</taxon>
        <taxon>Rosales</taxon>
        <taxon>Rosaceae</taxon>
        <taxon>Amygdaloideae</taxon>
        <taxon>Maleae</taxon>
        <taxon>Malus</taxon>
    </lineage>
</organism>
<comment type="caution">
    <text evidence="1">The sequence shown here is derived from an EMBL/GenBank/DDBJ whole genome shotgun (WGS) entry which is preliminary data.</text>
</comment>
<protein>
    <submittedName>
        <fullName evidence="1">Uncharacterized protein</fullName>
    </submittedName>
</protein>
<gene>
    <name evidence="1" type="ORF">DVH24_028410</name>
</gene>
<dbReference type="EMBL" id="RDQH01000343">
    <property type="protein sequence ID" value="RXH68263.1"/>
    <property type="molecule type" value="Genomic_DNA"/>
</dbReference>
<dbReference type="AlphaFoldDB" id="A0A498HGS8"/>
<evidence type="ECO:0000313" key="2">
    <source>
        <dbReference type="Proteomes" id="UP000290289"/>
    </source>
</evidence>
<keyword evidence="2" id="KW-1185">Reference proteome</keyword>
<name>A0A498HGS8_MALDO</name>
<evidence type="ECO:0000313" key="1">
    <source>
        <dbReference type="EMBL" id="RXH68263.1"/>
    </source>
</evidence>
<proteinExistence type="predicted"/>
<reference evidence="1 2" key="1">
    <citation type="submission" date="2018-10" db="EMBL/GenBank/DDBJ databases">
        <title>A high-quality apple genome assembly.</title>
        <authorList>
            <person name="Hu J."/>
        </authorList>
    </citation>
    <scope>NUCLEOTIDE SEQUENCE [LARGE SCALE GENOMIC DNA]</scope>
    <source>
        <strain evidence="2">cv. HFTH1</strain>
        <tissue evidence="1">Young leaf</tissue>
    </source>
</reference>
<dbReference type="Proteomes" id="UP000290289">
    <property type="component" value="Chromosome 17"/>
</dbReference>
<sequence length="238" mass="27730">MRRLYRLPFVIKFHQLICTIGCPSWPIYSRRAMCSIGPKMTFIQDPFNIIWNHLEFMVDEIGIYIVWSKFIIGPMIPAPTNNIAIPVATQENIVHVLTANHEDPDFWHYLDANFHVEVEYKANPTLQPGTNQQFESLAKANDAWGVWNDFFHGYNMPIYPLQSPNPLINIYCPHYDEAVKNVILKDEHFPSDLPGFGDSYRFDPIKICNVVHFLTSVIFHRHATHSTRTRENIFKQQA</sequence>
<accession>A0A498HGS8</accession>